<evidence type="ECO:0000256" key="1">
    <source>
        <dbReference type="SAM" id="SignalP"/>
    </source>
</evidence>
<gene>
    <name evidence="2" type="ORF">ACFSQP_00615</name>
</gene>
<dbReference type="Proteomes" id="UP001597472">
    <property type="component" value="Unassembled WGS sequence"/>
</dbReference>
<feature type="chain" id="PRO_5047109287" evidence="1">
    <location>
        <begin position="18"/>
        <end position="1125"/>
    </location>
</feature>
<accession>A0ABW5KPK9</accession>
<proteinExistence type="predicted"/>
<protein>
    <submittedName>
        <fullName evidence="2">T9SS type B sorting domain-containing protein</fullName>
    </submittedName>
</protein>
<dbReference type="SUPFAM" id="SSF63829">
    <property type="entry name" value="Calcium-dependent phosphotriesterase"/>
    <property type="match status" value="1"/>
</dbReference>
<feature type="signal peptide" evidence="1">
    <location>
        <begin position="1"/>
        <end position="17"/>
    </location>
</feature>
<dbReference type="InterPro" id="IPR026341">
    <property type="entry name" value="T9SS_type_B"/>
</dbReference>
<keyword evidence="3" id="KW-1185">Reference proteome</keyword>
<dbReference type="EMBL" id="JBHULS010000001">
    <property type="protein sequence ID" value="MFD2550303.1"/>
    <property type="molecule type" value="Genomic_DNA"/>
</dbReference>
<sequence>MKNIRILLFLISSISFAQYQAANWYFGDFAGINFNNTTGVITALTDGQLQTDEGCTSISDENGNLLFYTDGITVYTGNHQVMQNGSGLLGNPSSTQSAIIIPKPGDPNMYYIFTQSTDFNNLSDVGFRYSEVDMRLDNGLGGVVRSTKNTQLRDENNVPIIATEKLAAVLKDCESGNILVATQVNNNSGSDLFYVFEVSNSGITLTGPPSSAGMNSPNNGRGYLKFSPDGSKLVSANIESGLFLYDFDTNTGQVTFRQRIIINDDELNTANRAYGVEFSSNSNVLYVSTYNDFSSNSTSENNNPNNHFSALLQFNVSLNRASAVNSSQVILEAKQGYRSALQLGPDGKIYKTESSTYNTGLPYLSVIEQPNVLGTGCNYQENVIFLDTDRSNRLARQGLPPFIASFFTEKIDITNNVAVENVLPLCSGDTFTLVAEAIPGAIYTWTQNNNPIATPTPANELEISTGGNYSVFIEVPGNDCESKEGQALVTFYDVPTANPAADISVCADSSTTETASFDLTEQNASILGTQNASVFNIRYFRNLVDAQNNSNEIVGTFENTENPQTIYARIQNDNNPNCFDITSFNLRLFAQANANPINNLVLCDDDLDGDPSNGQITTNLADFNVLVLGTQSPADFNVSYHNSQADANTGASPLPTNYYNQTPFAEEIFVRVENVLNTNCFSTTSFNLTVNALPEAFNSNLTQCDTDGTPDGQTTFNLNEAFDALTGGNPMVTVAFYSNTINAETDTAMLNANAYQNTSNPEVVIAKVINTETLCYSLATLSLEVSTTQIQDYVADGVCEDLAIGTGLNTFNLDTIATNIQTINNITFPVVFYASANDALLEQNPLASPFINTIPFNQTIYARAENNNACYGIAEVTLIVNQQPTLRADETLLYCLNSAPQTIILQAGVIGNTSGNYSYAWSSGQTTSTIAVNEIGSYTVTVTNSSGCTETRTITVNPSDIATIQNISVTDGLSSNNNITVTATGEGEYEYALFDANGNLYAPYQNSNVFTNIKPGIYTVTIRDIKNDCGEVSQKVSVIGFPKVFTPNGDGTNDMWNVQGVSALFQPNTSIQIFNRFGKLLTEISALSRGWDGTYNGELMPNDDYWFVVKLQDGRIFRSHFTLKR</sequence>
<dbReference type="InterPro" id="IPR015943">
    <property type="entry name" value="WD40/YVTN_repeat-like_dom_sf"/>
</dbReference>
<dbReference type="Pfam" id="PF13585">
    <property type="entry name" value="CHU_C"/>
    <property type="match status" value="1"/>
</dbReference>
<keyword evidence="1" id="KW-0732">Signal</keyword>
<comment type="caution">
    <text evidence="2">The sequence shown here is derived from an EMBL/GenBank/DDBJ whole genome shotgun (WGS) entry which is preliminary data.</text>
</comment>
<dbReference type="RefSeq" id="WP_376891028.1">
    <property type="nucleotide sequence ID" value="NZ_JBHULS010000001.1"/>
</dbReference>
<name>A0ABW5KPK9_9FLAO</name>
<evidence type="ECO:0000313" key="3">
    <source>
        <dbReference type="Proteomes" id="UP001597472"/>
    </source>
</evidence>
<dbReference type="Gene3D" id="2.130.10.10">
    <property type="entry name" value="YVTN repeat-like/Quinoprotein amine dehydrogenase"/>
    <property type="match status" value="1"/>
</dbReference>
<reference evidence="3" key="1">
    <citation type="journal article" date="2019" name="Int. J. Syst. Evol. Microbiol.">
        <title>The Global Catalogue of Microorganisms (GCM) 10K type strain sequencing project: providing services to taxonomists for standard genome sequencing and annotation.</title>
        <authorList>
            <consortium name="The Broad Institute Genomics Platform"/>
            <consortium name="The Broad Institute Genome Sequencing Center for Infectious Disease"/>
            <person name="Wu L."/>
            <person name="Ma J."/>
        </authorList>
    </citation>
    <scope>NUCLEOTIDE SEQUENCE [LARGE SCALE GENOMIC DNA]</scope>
    <source>
        <strain evidence="3">KCTC 42587</strain>
    </source>
</reference>
<dbReference type="NCBIfam" id="TIGR04131">
    <property type="entry name" value="Bac_Flav_CTERM"/>
    <property type="match status" value="1"/>
</dbReference>
<organism evidence="2 3">
    <name type="scientific">Bizionia sediminis</name>
    <dbReference type="NCBI Taxonomy" id="1737064"/>
    <lineage>
        <taxon>Bacteria</taxon>
        <taxon>Pseudomonadati</taxon>
        <taxon>Bacteroidota</taxon>
        <taxon>Flavobacteriia</taxon>
        <taxon>Flavobacteriales</taxon>
        <taxon>Flavobacteriaceae</taxon>
        <taxon>Bizionia</taxon>
    </lineage>
</organism>
<evidence type="ECO:0000313" key="2">
    <source>
        <dbReference type="EMBL" id="MFD2550303.1"/>
    </source>
</evidence>